<name>A0A413IIQ2_9BACT</name>
<comment type="caution">
    <text evidence="2">The sequence shown here is derived from an EMBL/GenBank/DDBJ whole genome shotgun (WGS) entry which is preliminary data.</text>
</comment>
<protein>
    <recommendedName>
        <fullName evidence="1">Glycosyltransferase subfamily 4-like N-terminal domain-containing protein</fullName>
    </recommendedName>
</protein>
<dbReference type="AlphaFoldDB" id="A0A413IIQ2"/>
<dbReference type="OrthoDB" id="9813214at2"/>
<dbReference type="Gene3D" id="3.40.50.2000">
    <property type="entry name" value="Glycogen Phosphorylase B"/>
    <property type="match status" value="2"/>
</dbReference>
<reference evidence="2 3" key="1">
    <citation type="submission" date="2018-08" db="EMBL/GenBank/DDBJ databases">
        <title>A genome reference for cultivated species of the human gut microbiota.</title>
        <authorList>
            <person name="Zou Y."/>
            <person name="Xue W."/>
            <person name="Luo G."/>
        </authorList>
    </citation>
    <scope>NUCLEOTIDE SEQUENCE [LARGE SCALE GENOMIC DNA]</scope>
    <source>
        <strain evidence="2 3">OF02-7</strain>
    </source>
</reference>
<evidence type="ECO:0000259" key="1">
    <source>
        <dbReference type="Pfam" id="PF13439"/>
    </source>
</evidence>
<sequence length="362" mass="41903">MSKIAVLLIGDIAHDGRVKKEINSLKSLGHDVVLIYSKSNQNVPENISGVQTILVKKKYGGNVLNIVLRNLFFYWKVRRILKKLKPDYLHCNDLNTFVISFFRLKGVKYVYDAHEMNMGIPDLFKEYVLTKIEGMLIKNAYAIIVPQIDRLNLIRMKYRLNPEKLFLLENFPSRIMTSKTDFFVSEYNFRANGRTILSYSGVIDDDRCIKELILAMKYVNNAVLFIIGNAEQCYKESLDKIVEQENLKDCIFWKPLAKQEKVLSIAQSTDIGLCIYRPNTINTYFSASNKIYEYLSSGTSIISNMTPSMLRLRDPNLFLINEITPQAIAQVITEIQHQVNRSEKTVEYVWENQEHILGVIYK</sequence>
<dbReference type="EMBL" id="QSCR01000041">
    <property type="protein sequence ID" value="RGY12694.1"/>
    <property type="molecule type" value="Genomic_DNA"/>
</dbReference>
<evidence type="ECO:0000313" key="3">
    <source>
        <dbReference type="Proteomes" id="UP000286063"/>
    </source>
</evidence>
<accession>A0A413IIQ2</accession>
<dbReference type="Pfam" id="PF13439">
    <property type="entry name" value="Glyco_transf_4"/>
    <property type="match status" value="1"/>
</dbReference>
<dbReference type="RefSeq" id="WP_117775589.1">
    <property type="nucleotide sequence ID" value="NZ_JAXFLQ010000037.1"/>
</dbReference>
<dbReference type="InterPro" id="IPR028098">
    <property type="entry name" value="Glyco_trans_4-like_N"/>
</dbReference>
<organism evidence="2 3">
    <name type="scientific">Butyricimonas virosa</name>
    <dbReference type="NCBI Taxonomy" id="544645"/>
    <lineage>
        <taxon>Bacteria</taxon>
        <taxon>Pseudomonadati</taxon>
        <taxon>Bacteroidota</taxon>
        <taxon>Bacteroidia</taxon>
        <taxon>Bacteroidales</taxon>
        <taxon>Odoribacteraceae</taxon>
        <taxon>Butyricimonas</taxon>
    </lineage>
</organism>
<proteinExistence type="predicted"/>
<evidence type="ECO:0000313" key="2">
    <source>
        <dbReference type="EMBL" id="RGY12694.1"/>
    </source>
</evidence>
<dbReference type="SUPFAM" id="SSF53756">
    <property type="entry name" value="UDP-Glycosyltransferase/glycogen phosphorylase"/>
    <property type="match status" value="1"/>
</dbReference>
<gene>
    <name evidence="2" type="ORF">DXA50_17365</name>
</gene>
<dbReference type="GO" id="GO:0016757">
    <property type="term" value="F:glycosyltransferase activity"/>
    <property type="evidence" value="ECO:0007669"/>
    <property type="project" value="UniProtKB-ARBA"/>
</dbReference>
<feature type="domain" description="Glycosyltransferase subfamily 4-like N-terminal" evidence="1">
    <location>
        <begin position="23"/>
        <end position="170"/>
    </location>
</feature>
<dbReference type="Proteomes" id="UP000286063">
    <property type="component" value="Unassembled WGS sequence"/>
</dbReference>